<dbReference type="Pfam" id="PF00248">
    <property type="entry name" value="Aldo_ket_red"/>
    <property type="match status" value="1"/>
</dbReference>
<dbReference type="CDD" id="cd19079">
    <property type="entry name" value="AKR_EcYajO-like"/>
    <property type="match status" value="1"/>
</dbReference>
<evidence type="ECO:0000256" key="2">
    <source>
        <dbReference type="ARBA" id="ARBA00022679"/>
    </source>
</evidence>
<dbReference type="PANTHER" id="PTHR43364">
    <property type="entry name" value="NADH-SPECIFIC METHYLGLYOXAL REDUCTASE-RELATED"/>
    <property type="match status" value="1"/>
</dbReference>
<dbReference type="InterPro" id="IPR036812">
    <property type="entry name" value="NAD(P)_OxRdtase_dom_sf"/>
</dbReference>
<keyword evidence="7" id="KW-0119">Carbohydrate metabolism</keyword>
<dbReference type="RefSeq" id="XP_070898863.1">
    <property type="nucleotide sequence ID" value="XM_071045655.1"/>
</dbReference>
<dbReference type="Pfam" id="PF17042">
    <property type="entry name" value="NBD_C"/>
    <property type="match status" value="1"/>
</dbReference>
<dbReference type="Pfam" id="PF07005">
    <property type="entry name" value="SBD_N"/>
    <property type="match status" value="1"/>
</dbReference>
<dbReference type="Proteomes" id="UP001610444">
    <property type="component" value="Unassembled WGS sequence"/>
</dbReference>
<evidence type="ECO:0000259" key="9">
    <source>
        <dbReference type="Pfam" id="PF00248"/>
    </source>
</evidence>
<evidence type="ECO:0000256" key="3">
    <source>
        <dbReference type="ARBA" id="ARBA00022741"/>
    </source>
</evidence>
<comment type="similarity">
    <text evidence="8">Belongs to the aldo/keto reductase family. Aldo/keto reductase 2 subfamily.</text>
</comment>
<evidence type="ECO:0000256" key="6">
    <source>
        <dbReference type="ARBA" id="ARBA00023002"/>
    </source>
</evidence>
<accession>A0ABR4KBH1</accession>
<dbReference type="InterPro" id="IPR023210">
    <property type="entry name" value="NADP_OxRdtase_dom"/>
</dbReference>
<evidence type="ECO:0000256" key="4">
    <source>
        <dbReference type="ARBA" id="ARBA00022777"/>
    </source>
</evidence>
<proteinExistence type="inferred from homology"/>
<feature type="domain" description="Four-carbon acid sugar kinase N-terminal" evidence="10">
    <location>
        <begin position="37"/>
        <end position="268"/>
    </location>
</feature>
<keyword evidence="5" id="KW-0067">ATP-binding</keyword>
<dbReference type="Gene3D" id="3.40.980.20">
    <property type="entry name" value="Four-carbon acid sugar kinase, nucleotide binding domain"/>
    <property type="match status" value="1"/>
</dbReference>
<evidence type="ECO:0000259" key="10">
    <source>
        <dbReference type="Pfam" id="PF07005"/>
    </source>
</evidence>
<dbReference type="Gene3D" id="3.20.20.100">
    <property type="entry name" value="NADP-dependent oxidoreductase domain"/>
    <property type="match status" value="1"/>
</dbReference>
<name>A0ABR4KBH1_9EURO</name>
<dbReference type="InterPro" id="IPR010737">
    <property type="entry name" value="4-carb_acid_sugar_kinase_N"/>
</dbReference>
<protein>
    <submittedName>
        <fullName evidence="12">NADP-dependent oxidoreductase domain-containing protein</fullName>
    </submittedName>
</protein>
<feature type="domain" description="NADP-dependent oxidoreductase" evidence="9">
    <location>
        <begin position="492"/>
        <end position="805"/>
    </location>
</feature>
<dbReference type="SUPFAM" id="SSF142764">
    <property type="entry name" value="YgbK-like"/>
    <property type="match status" value="1"/>
</dbReference>
<keyword evidence="2" id="KW-0808">Transferase</keyword>
<keyword evidence="3" id="KW-0547">Nucleotide-binding</keyword>
<keyword evidence="6" id="KW-0560">Oxidoreductase</keyword>
<comment type="caution">
    <text evidence="12">The sequence shown here is derived from an EMBL/GenBank/DDBJ whole genome shotgun (WGS) entry which is preliminary data.</text>
</comment>
<keyword evidence="13" id="KW-1185">Reference proteome</keyword>
<sequence length="815" mass="89055">MAEAIVNFEEVKQKLPPAVSSTDLESEIAGRSDLPVLVVLDDDPTGTQTCHGINVLTVWDEDILAQEILQCNGGFFILTNSRALPTLEARQLIHTICTAVKNAAIKTSNRFEIVLRGDSTLRGHFPDEPEVAEEAIEAVDGWILAPFFRQGGRYTIDDIHYVADAKGNLVPAAQTPFAKDATFGYRNSNLRKYVVEKSGGSIAEDRVQSISLEDIRSGGQQGVTERLLTFGKGSVIIVNAVVDTDMEIFVLGLLGGEFSPFNLTGAAFVSTRLGIPQIPPLTPKALGMSLQPSQPGGLILAGSYVPKTTEQLQSLIDGSKSLQTIVLKVEDLLKSTDAAEQAALDAADKAGQLILKGQDVLVMTSRDLITGNDGVSSLKIGSTVAAVLVLFLRLLVPRPRYIIAKGGITSSDAACKGLRMRRAQILGQAASGVPLWQCNEPTSKFSGIPYVVFPGNVGEVDTLRDLVASWAKEKTGMQYQRLGKSSLKISKVILGCMTFGNPSWEGSPWVLSEEEALPLLRKAYDCGINTWDTANTYSNGLSEVIVGKALREYSIPREKVVILSKLYYPVMDIKSNSRPDPAVNDGPLVNQMGLSRKHIFEAVEASLRRLGTSYIDVLQLHRVDETVQSNPEEVMRALHDLVQMGKVHYLGASSMYCWQLARLHYTAKFNGWTGFASMQNLYNLLYREEERDTNPFCDVEGIGLIPWSPLARGLLARPSSVQTERSKRDAKTAKWFAGDQNAKIIDRVQQLAETKGCSMSALSMAWLLSKGACPVVGLNSAERIEAATEAFSITLSDDEVRWLEEPYRPLEIQAM</sequence>
<feature type="domain" description="Four-carbon acid sugar kinase nucleotide binding" evidence="11">
    <location>
        <begin position="298"/>
        <end position="463"/>
    </location>
</feature>
<gene>
    <name evidence="12" type="ORF">BJX68DRAFT_266953</name>
</gene>
<dbReference type="EMBL" id="JBFXLR010000022">
    <property type="protein sequence ID" value="KAL2849638.1"/>
    <property type="molecule type" value="Genomic_DNA"/>
</dbReference>
<organism evidence="12 13">
    <name type="scientific">Aspergillus pseudodeflectus</name>
    <dbReference type="NCBI Taxonomy" id="176178"/>
    <lineage>
        <taxon>Eukaryota</taxon>
        <taxon>Fungi</taxon>
        <taxon>Dikarya</taxon>
        <taxon>Ascomycota</taxon>
        <taxon>Pezizomycotina</taxon>
        <taxon>Eurotiomycetes</taxon>
        <taxon>Eurotiomycetidae</taxon>
        <taxon>Eurotiales</taxon>
        <taxon>Aspergillaceae</taxon>
        <taxon>Aspergillus</taxon>
        <taxon>Aspergillus subgen. Nidulantes</taxon>
    </lineage>
</organism>
<evidence type="ECO:0000256" key="1">
    <source>
        <dbReference type="ARBA" id="ARBA00005715"/>
    </source>
</evidence>
<dbReference type="InterPro" id="IPR031475">
    <property type="entry name" value="NBD_C"/>
</dbReference>
<dbReference type="InterPro" id="IPR050523">
    <property type="entry name" value="AKR_Detox_Biosynth"/>
</dbReference>
<evidence type="ECO:0000259" key="11">
    <source>
        <dbReference type="Pfam" id="PF17042"/>
    </source>
</evidence>
<evidence type="ECO:0000313" key="13">
    <source>
        <dbReference type="Proteomes" id="UP001610444"/>
    </source>
</evidence>
<comment type="similarity">
    <text evidence="1">Belongs to the four-carbon acid sugar kinase family.</text>
</comment>
<keyword evidence="4" id="KW-0418">Kinase</keyword>
<evidence type="ECO:0000313" key="12">
    <source>
        <dbReference type="EMBL" id="KAL2849638.1"/>
    </source>
</evidence>
<dbReference type="PANTHER" id="PTHR43364:SF15">
    <property type="entry name" value="ARYL-ALCOHOL DEHYDROGENASE AAD16-RELATED"/>
    <property type="match status" value="1"/>
</dbReference>
<dbReference type="SUPFAM" id="SSF51430">
    <property type="entry name" value="NAD(P)-linked oxidoreductase"/>
    <property type="match status" value="1"/>
</dbReference>
<evidence type="ECO:0000256" key="5">
    <source>
        <dbReference type="ARBA" id="ARBA00022840"/>
    </source>
</evidence>
<evidence type="ECO:0000256" key="8">
    <source>
        <dbReference type="ARBA" id="ARBA00038157"/>
    </source>
</evidence>
<dbReference type="GeneID" id="98160819"/>
<dbReference type="InterPro" id="IPR042213">
    <property type="entry name" value="NBD_C_sf"/>
</dbReference>
<dbReference type="Gene3D" id="3.40.50.10840">
    <property type="entry name" value="Putative sugar-binding, N-terminal domain"/>
    <property type="match status" value="1"/>
</dbReference>
<evidence type="ECO:0000256" key="7">
    <source>
        <dbReference type="ARBA" id="ARBA00023277"/>
    </source>
</evidence>
<dbReference type="InterPro" id="IPR037051">
    <property type="entry name" value="4-carb_acid_sugar_kinase_N_sf"/>
</dbReference>
<reference evidence="12 13" key="1">
    <citation type="submission" date="2024-07" db="EMBL/GenBank/DDBJ databases">
        <title>Section-level genome sequencing and comparative genomics of Aspergillus sections Usti and Cavernicolus.</title>
        <authorList>
            <consortium name="Lawrence Berkeley National Laboratory"/>
            <person name="Nybo J.L."/>
            <person name="Vesth T.C."/>
            <person name="Theobald S."/>
            <person name="Frisvad J.C."/>
            <person name="Larsen T.O."/>
            <person name="Kjaerboelling I."/>
            <person name="Rothschild-Mancinelli K."/>
            <person name="Lyhne E.K."/>
            <person name="Kogle M.E."/>
            <person name="Barry K."/>
            <person name="Clum A."/>
            <person name="Na H."/>
            <person name="Ledsgaard L."/>
            <person name="Lin J."/>
            <person name="Lipzen A."/>
            <person name="Kuo A."/>
            <person name="Riley R."/>
            <person name="Mondo S."/>
            <person name="LaButti K."/>
            <person name="Haridas S."/>
            <person name="Pangalinan J."/>
            <person name="Salamov A.A."/>
            <person name="Simmons B.A."/>
            <person name="Magnuson J.K."/>
            <person name="Chen J."/>
            <person name="Drula E."/>
            <person name="Henrissat B."/>
            <person name="Wiebenga A."/>
            <person name="Lubbers R.J."/>
            <person name="Gomes A.C."/>
            <person name="Macurrencykelacurrency M.R."/>
            <person name="Stajich J."/>
            <person name="Grigoriev I.V."/>
            <person name="Mortensen U.H."/>
            <person name="De vries R.P."/>
            <person name="Baker S.E."/>
            <person name="Andersen M.R."/>
        </authorList>
    </citation>
    <scope>NUCLEOTIDE SEQUENCE [LARGE SCALE GENOMIC DNA]</scope>
    <source>
        <strain evidence="12 13">CBS 756.74</strain>
    </source>
</reference>